<dbReference type="InterPro" id="IPR012677">
    <property type="entry name" value="Nucleotide-bd_a/b_plait_sf"/>
</dbReference>
<dbReference type="GO" id="GO:0003723">
    <property type="term" value="F:RNA binding"/>
    <property type="evidence" value="ECO:0007669"/>
    <property type="project" value="InterPro"/>
</dbReference>
<dbReference type="EMBL" id="QZCH01000049">
    <property type="protein sequence ID" value="RJG37544.1"/>
    <property type="molecule type" value="Genomic_DNA"/>
</dbReference>
<reference evidence="4 5" key="1">
    <citation type="submission" date="2018-09" db="EMBL/GenBank/DDBJ databases">
        <authorList>
            <person name="Wang F."/>
        </authorList>
    </citation>
    <scope>NUCLEOTIDE SEQUENCE [LARGE SCALE GENOMIC DNA]</scope>
    <source>
        <strain evidence="4 5">PLHSC7-2</strain>
    </source>
</reference>
<keyword evidence="2" id="KW-0472">Membrane</keyword>
<evidence type="ECO:0000313" key="5">
    <source>
        <dbReference type="Proteomes" id="UP000283255"/>
    </source>
</evidence>
<dbReference type="Pfam" id="PF00076">
    <property type="entry name" value="RRM_1"/>
    <property type="match status" value="1"/>
</dbReference>
<dbReference type="InterPro" id="IPR000504">
    <property type="entry name" value="RRM_dom"/>
</dbReference>
<evidence type="ECO:0000256" key="2">
    <source>
        <dbReference type="SAM" id="Phobius"/>
    </source>
</evidence>
<feature type="domain" description="RRM" evidence="3">
    <location>
        <begin position="64"/>
        <end position="141"/>
    </location>
</feature>
<dbReference type="RefSeq" id="WP_119912501.1">
    <property type="nucleotide sequence ID" value="NZ_QZCH01000049.1"/>
</dbReference>
<dbReference type="Proteomes" id="UP000283255">
    <property type="component" value="Unassembled WGS sequence"/>
</dbReference>
<dbReference type="InterPro" id="IPR035979">
    <property type="entry name" value="RBD_domain_sf"/>
</dbReference>
<evidence type="ECO:0000259" key="3">
    <source>
        <dbReference type="PROSITE" id="PS50102"/>
    </source>
</evidence>
<gene>
    <name evidence="4" type="ORF">D1Z90_19670</name>
</gene>
<dbReference type="SMART" id="SM00360">
    <property type="entry name" value="RRM"/>
    <property type="match status" value="1"/>
</dbReference>
<dbReference type="AlphaFoldDB" id="A0A418Y9I1"/>
<dbReference type="PANTHER" id="PTHR15241">
    <property type="entry name" value="TRANSFORMER-2-RELATED"/>
    <property type="match status" value="1"/>
</dbReference>
<keyword evidence="2" id="KW-0812">Transmembrane</keyword>
<evidence type="ECO:0000313" key="4">
    <source>
        <dbReference type="EMBL" id="RJG37544.1"/>
    </source>
</evidence>
<accession>A0A418Y9I1</accession>
<reference evidence="4 5" key="2">
    <citation type="submission" date="2019-01" db="EMBL/GenBank/DDBJ databases">
        <title>Motilimonas pumilus sp. nov., isolated from the gut of sea cucumber (Apostichopus japonicus).</title>
        <authorList>
            <person name="Wang F.-Q."/>
            <person name="Ren L.-H."/>
            <person name="Lin Y.-W."/>
            <person name="Sun G.-H."/>
            <person name="Du Z.-J."/>
            <person name="Zhao J.-X."/>
            <person name="Liu X.-J."/>
            <person name="Liu L.-J."/>
        </authorList>
    </citation>
    <scope>NUCLEOTIDE SEQUENCE [LARGE SCALE GENOMIC DNA]</scope>
    <source>
        <strain evidence="4 5">PLHSC7-2</strain>
    </source>
</reference>
<evidence type="ECO:0000256" key="1">
    <source>
        <dbReference type="SAM" id="MobiDB-lite"/>
    </source>
</evidence>
<dbReference type="PANTHER" id="PTHR15241:SF304">
    <property type="entry name" value="RRM DOMAIN-CONTAINING PROTEIN"/>
    <property type="match status" value="1"/>
</dbReference>
<dbReference type="Gene3D" id="3.30.70.330">
    <property type="match status" value="1"/>
</dbReference>
<comment type="caution">
    <text evidence="4">The sequence shown here is derived from an EMBL/GenBank/DDBJ whole genome shotgun (WGS) entry which is preliminary data.</text>
</comment>
<feature type="transmembrane region" description="Helical" evidence="2">
    <location>
        <begin position="35"/>
        <end position="53"/>
    </location>
</feature>
<proteinExistence type="predicted"/>
<organism evidence="4 5">
    <name type="scientific">Motilimonas pumila</name>
    <dbReference type="NCBI Taxonomy" id="2303987"/>
    <lineage>
        <taxon>Bacteria</taxon>
        <taxon>Pseudomonadati</taxon>
        <taxon>Pseudomonadota</taxon>
        <taxon>Gammaproteobacteria</taxon>
        <taxon>Alteromonadales</taxon>
        <taxon>Alteromonadales genera incertae sedis</taxon>
        <taxon>Motilimonas</taxon>
    </lineage>
</organism>
<keyword evidence="2" id="KW-1133">Transmembrane helix</keyword>
<dbReference type="OrthoDB" id="9798855at2"/>
<sequence>MKSSNTLGLPVLFSFALAGIGFVIAHLTQMDISPLIFAVGIALGGIAVALLPAKTATEDSFTTKTLYVGNLPYRANEVAVRQLFAEHGRVVSVRLMKDKQTGKRRGFGFVEMPDTDAAAAIKALNEKEFQQRTLKVREANERSSNDKQAESNETA</sequence>
<keyword evidence="5" id="KW-1185">Reference proteome</keyword>
<dbReference type="SUPFAM" id="SSF54928">
    <property type="entry name" value="RNA-binding domain, RBD"/>
    <property type="match status" value="1"/>
</dbReference>
<name>A0A418Y9I1_9GAMM</name>
<dbReference type="PROSITE" id="PS50102">
    <property type="entry name" value="RRM"/>
    <property type="match status" value="1"/>
</dbReference>
<feature type="region of interest" description="Disordered" evidence="1">
    <location>
        <begin position="133"/>
        <end position="155"/>
    </location>
</feature>
<protein>
    <submittedName>
        <fullName evidence="4">RNA-binding protein</fullName>
    </submittedName>
</protein>